<organism evidence="3 4">
    <name type="scientific">Drosophila lebanonensis</name>
    <name type="common">Fruit fly</name>
    <name type="synonym">Scaptodrosophila lebanonensis</name>
    <dbReference type="NCBI Taxonomy" id="7225"/>
    <lineage>
        <taxon>Eukaryota</taxon>
        <taxon>Metazoa</taxon>
        <taxon>Ecdysozoa</taxon>
        <taxon>Arthropoda</taxon>
        <taxon>Hexapoda</taxon>
        <taxon>Insecta</taxon>
        <taxon>Pterygota</taxon>
        <taxon>Neoptera</taxon>
        <taxon>Endopterygota</taxon>
        <taxon>Diptera</taxon>
        <taxon>Brachycera</taxon>
        <taxon>Muscomorpha</taxon>
        <taxon>Ephydroidea</taxon>
        <taxon>Drosophilidae</taxon>
        <taxon>Scaptodrosophila</taxon>
    </lineage>
</organism>
<feature type="domain" description="Fibrinogen C-terminal" evidence="2">
    <location>
        <begin position="97"/>
        <end position="307"/>
    </location>
</feature>
<protein>
    <submittedName>
        <fullName evidence="4">Ficolin-1-like</fullName>
    </submittedName>
</protein>
<evidence type="ECO:0000313" key="3">
    <source>
        <dbReference type="Proteomes" id="UP000504634"/>
    </source>
</evidence>
<dbReference type="Pfam" id="PF00147">
    <property type="entry name" value="Fibrinogen_C"/>
    <property type="match status" value="1"/>
</dbReference>
<dbReference type="AlphaFoldDB" id="A0A6J2U7Y8"/>
<accession>A0A6J2U7Y8</accession>
<dbReference type="InterPro" id="IPR036056">
    <property type="entry name" value="Fibrinogen-like_C"/>
</dbReference>
<dbReference type="Gene3D" id="3.90.215.10">
    <property type="entry name" value="Gamma Fibrinogen, chain A, domain 1"/>
    <property type="match status" value="1"/>
</dbReference>
<dbReference type="SMART" id="SM00186">
    <property type="entry name" value="FBG"/>
    <property type="match status" value="1"/>
</dbReference>
<sequence>MIKYIFLFVTGLASIKGDLTPKDPFYDSLHYATLSNGDFQELQIEEDNQLYKTQAINLLSDLLTLYSQLIQEQQSKISDLKSTVDTNSRLIMDLETQLAYCQPISCRSFANQSGVFEIKVPQIEAFRAVCDAEIAGSGWMVIYRRTTDKDSSNFQRDWQTYENGFGDFDDDFFIGLKKLYYTLKSEPHELYVHLSNEYNETSFAHYDNFSIGNASESYMLKTLGKFSGDARDFMSNRIDGKFSTYDRDNDGVDSDNCASASVGAWWYKGACDRNMHERYLGNYNMWASGTPWPKYIASVQFMIRSKLD</sequence>
<proteinExistence type="predicted"/>
<evidence type="ECO:0000259" key="2">
    <source>
        <dbReference type="PROSITE" id="PS51406"/>
    </source>
</evidence>
<feature type="signal peptide" evidence="1">
    <location>
        <begin position="1"/>
        <end position="17"/>
    </location>
</feature>
<dbReference type="SUPFAM" id="SSF56496">
    <property type="entry name" value="Fibrinogen C-terminal domain-like"/>
    <property type="match status" value="1"/>
</dbReference>
<name>A0A6J2U7Y8_DROLE</name>
<dbReference type="PANTHER" id="PTHR19143">
    <property type="entry name" value="FIBRINOGEN/TENASCIN/ANGIOPOEITIN"/>
    <property type="match status" value="1"/>
</dbReference>
<dbReference type="GeneID" id="115631135"/>
<dbReference type="InterPro" id="IPR050373">
    <property type="entry name" value="Fibrinogen_C-term_domain"/>
</dbReference>
<keyword evidence="3" id="KW-1185">Reference proteome</keyword>
<reference evidence="4" key="1">
    <citation type="submission" date="2025-08" db="UniProtKB">
        <authorList>
            <consortium name="RefSeq"/>
        </authorList>
    </citation>
    <scope>IDENTIFICATION</scope>
    <source>
        <strain evidence="4">11010-0011.00</strain>
        <tissue evidence="4">Whole body</tissue>
    </source>
</reference>
<dbReference type="InterPro" id="IPR002181">
    <property type="entry name" value="Fibrinogen_a/b/g_C_dom"/>
</dbReference>
<feature type="chain" id="PRO_5026789198" evidence="1">
    <location>
        <begin position="18"/>
        <end position="308"/>
    </location>
</feature>
<dbReference type="PROSITE" id="PS51406">
    <property type="entry name" value="FIBRINOGEN_C_2"/>
    <property type="match status" value="1"/>
</dbReference>
<evidence type="ECO:0000256" key="1">
    <source>
        <dbReference type="SAM" id="SignalP"/>
    </source>
</evidence>
<dbReference type="GO" id="GO:0005615">
    <property type="term" value="C:extracellular space"/>
    <property type="evidence" value="ECO:0007669"/>
    <property type="project" value="TreeGrafter"/>
</dbReference>
<evidence type="ECO:0000313" key="4">
    <source>
        <dbReference type="RefSeq" id="XP_030383663.1"/>
    </source>
</evidence>
<dbReference type="InterPro" id="IPR014716">
    <property type="entry name" value="Fibrinogen_a/b/g_C_1"/>
</dbReference>
<dbReference type="RefSeq" id="XP_030383663.1">
    <property type="nucleotide sequence ID" value="XM_030527803.1"/>
</dbReference>
<gene>
    <name evidence="4" type="primary">LOC115631135</name>
</gene>
<dbReference type="OrthoDB" id="7871457at2759"/>
<dbReference type="PANTHER" id="PTHR19143:SF327">
    <property type="entry name" value="FI21813P1-RELATED"/>
    <property type="match status" value="1"/>
</dbReference>
<dbReference type="Proteomes" id="UP000504634">
    <property type="component" value="Unplaced"/>
</dbReference>
<keyword evidence="1" id="KW-0732">Signal</keyword>